<accession>A0A414K7S5</accession>
<name>A0A414K7S5_9FIRM</name>
<reference evidence="1 2" key="1">
    <citation type="submission" date="2018-08" db="EMBL/GenBank/DDBJ databases">
        <title>A genome reference for cultivated species of the human gut microbiota.</title>
        <authorList>
            <person name="Zou Y."/>
            <person name="Xue W."/>
            <person name="Luo G."/>
        </authorList>
    </citation>
    <scope>NUCLEOTIDE SEQUENCE [LARGE SCALE GENOMIC DNA]</scope>
    <source>
        <strain evidence="1 2">AM27-32LB</strain>
    </source>
</reference>
<dbReference type="AlphaFoldDB" id="A0A414K7S5"/>
<evidence type="ECO:0000313" key="2">
    <source>
        <dbReference type="Proteomes" id="UP000283928"/>
    </source>
</evidence>
<proteinExistence type="predicted"/>
<sequence>YSQIFVDFEKNKKKRSFKRKMVLGITPNTKFVYSLRYYRYDSTFFRFYKLRVWHILYYMCSSGKCAVLMLDMLTGT</sequence>
<protein>
    <submittedName>
        <fullName evidence="1">Uncharacterized protein</fullName>
    </submittedName>
</protein>
<feature type="non-terminal residue" evidence="1">
    <location>
        <position position="1"/>
    </location>
</feature>
<dbReference type="Proteomes" id="UP000283928">
    <property type="component" value="Unassembled WGS sequence"/>
</dbReference>
<organism evidence="1 2">
    <name type="scientific">Blautia obeum</name>
    <dbReference type="NCBI Taxonomy" id="40520"/>
    <lineage>
        <taxon>Bacteria</taxon>
        <taxon>Bacillati</taxon>
        <taxon>Bacillota</taxon>
        <taxon>Clostridia</taxon>
        <taxon>Lachnospirales</taxon>
        <taxon>Lachnospiraceae</taxon>
        <taxon>Blautia</taxon>
    </lineage>
</organism>
<gene>
    <name evidence="1" type="ORF">DW723_14835</name>
</gene>
<dbReference type="EMBL" id="QSKO01000029">
    <property type="protein sequence ID" value="RHE70725.1"/>
    <property type="molecule type" value="Genomic_DNA"/>
</dbReference>
<comment type="caution">
    <text evidence="1">The sequence shown here is derived from an EMBL/GenBank/DDBJ whole genome shotgun (WGS) entry which is preliminary data.</text>
</comment>
<evidence type="ECO:0000313" key="1">
    <source>
        <dbReference type="EMBL" id="RHE70725.1"/>
    </source>
</evidence>